<reference evidence="3 4" key="1">
    <citation type="submission" date="2022-05" db="EMBL/GenBank/DDBJ databases">
        <title>Seasonal and diel survey of microbial diversity of the Tyrrhenian coast.</title>
        <authorList>
            <person name="Gattoni G."/>
            <person name="Corral P."/>
        </authorList>
    </citation>
    <scope>NUCLEOTIDE SEQUENCE [LARGE SCALE GENOMIC DNA]</scope>
    <source>
        <strain evidence="3 4">V10</strain>
    </source>
</reference>
<evidence type="ECO:0000256" key="1">
    <source>
        <dbReference type="SAM" id="SignalP"/>
    </source>
</evidence>
<dbReference type="Proteomes" id="UP001202550">
    <property type="component" value="Unassembled WGS sequence"/>
</dbReference>
<feature type="chain" id="PRO_5045488249" evidence="1">
    <location>
        <begin position="21"/>
        <end position="345"/>
    </location>
</feature>
<dbReference type="Pfam" id="PF01471">
    <property type="entry name" value="PG_binding_1"/>
    <property type="match status" value="1"/>
</dbReference>
<organism evidence="3 4">
    <name type="scientific">Roseinatronobacter domitianus</name>
    <dbReference type="NCBI Taxonomy" id="2940293"/>
    <lineage>
        <taxon>Bacteria</taxon>
        <taxon>Pseudomonadati</taxon>
        <taxon>Pseudomonadota</taxon>
        <taxon>Alphaproteobacteria</taxon>
        <taxon>Rhodobacterales</taxon>
        <taxon>Paracoccaceae</taxon>
        <taxon>Roseinatronobacter</taxon>
    </lineage>
</organism>
<proteinExistence type="predicted"/>
<feature type="signal peptide" evidence="1">
    <location>
        <begin position="1"/>
        <end position="20"/>
    </location>
</feature>
<feature type="domain" description="Peptidoglycan binding-like" evidence="2">
    <location>
        <begin position="51"/>
        <end position="85"/>
    </location>
</feature>
<dbReference type="InterPro" id="IPR002477">
    <property type="entry name" value="Peptidoglycan-bd-like"/>
</dbReference>
<protein>
    <submittedName>
        <fullName evidence="3">Peptidoglycan-binding protein</fullName>
    </submittedName>
</protein>
<accession>A0ABT0M3N4</accession>
<keyword evidence="4" id="KW-1185">Reference proteome</keyword>
<dbReference type="EMBL" id="JALZWP010000012">
    <property type="protein sequence ID" value="MCL1629481.1"/>
    <property type="molecule type" value="Genomic_DNA"/>
</dbReference>
<name>A0ABT0M3N4_9RHOB</name>
<evidence type="ECO:0000313" key="3">
    <source>
        <dbReference type="EMBL" id="MCL1629481.1"/>
    </source>
</evidence>
<dbReference type="RefSeq" id="WP_249059427.1">
    <property type="nucleotide sequence ID" value="NZ_JALZWP010000012.1"/>
</dbReference>
<dbReference type="SUPFAM" id="SSF47090">
    <property type="entry name" value="PGBD-like"/>
    <property type="match status" value="1"/>
</dbReference>
<evidence type="ECO:0000259" key="2">
    <source>
        <dbReference type="Pfam" id="PF01471"/>
    </source>
</evidence>
<comment type="caution">
    <text evidence="3">The sequence shown here is derived from an EMBL/GenBank/DDBJ whole genome shotgun (WGS) entry which is preliminary data.</text>
</comment>
<dbReference type="InterPro" id="IPR036366">
    <property type="entry name" value="PGBDSf"/>
</dbReference>
<dbReference type="Gene3D" id="1.10.101.10">
    <property type="entry name" value="PGBD-like superfamily/PGBD"/>
    <property type="match status" value="1"/>
</dbReference>
<gene>
    <name evidence="3" type="ORF">M3N55_12140</name>
</gene>
<dbReference type="InterPro" id="IPR036365">
    <property type="entry name" value="PGBD-like_sf"/>
</dbReference>
<evidence type="ECO:0000313" key="4">
    <source>
        <dbReference type="Proteomes" id="UP001202550"/>
    </source>
</evidence>
<sequence>MIRTIGVAAFLAMMGMTAQAQENPPGSGTMLAGTVPFSPEAVNRAFSQLSEDERYVIQQRLERRGYYDGTVDGLIGPGTREAIRQQAAAVLAAGEQVRVDTEEGAKAFLTGLLPLPPEELPEWDAFFGVWDCGVGVFSYRYDGYATSPDAPHLPYMSIEEFTPGNFGITYMDGYRTGLMDVTSTTMIWSSPASGDIFDCRRVSAPPPRPGAGAAEQPPVREPIETARPAPTAVETAQPPQPEIKPAAVASTPAATVWPFEGTWSCFSETFGNGAMDFSFGSDSVTVAALGSTVGYADVAMIGGRGTAYLVNLMDGQQAGLLEIEPERMVLVAAGSLFDCSRETQP</sequence>
<keyword evidence="1" id="KW-0732">Signal</keyword>